<feature type="region of interest" description="Disordered" evidence="1">
    <location>
        <begin position="56"/>
        <end position="77"/>
    </location>
</feature>
<keyword evidence="3" id="KW-1185">Reference proteome</keyword>
<protein>
    <submittedName>
        <fullName evidence="2">Uncharacterized protein</fullName>
    </submittedName>
</protein>
<evidence type="ECO:0000256" key="1">
    <source>
        <dbReference type="SAM" id="MobiDB-lite"/>
    </source>
</evidence>
<sequence>MGERRGAGAGLVALAVGLPLLVAAIVMAVVFTGTGVVGRSPLHRAVDQYLETVGGGGPAPAAGPGSGCPGGAPDPADALHGLAPRFGHHIVSSTESGDSAAVNVDLTPTGGDRIAVLLELRRSGDRWDVCEASTGRMAIDPF</sequence>
<organism evidence="2 3">
    <name type="scientific">Streptomyces virginiae</name>
    <name type="common">Streptomyces cinnamonensis</name>
    <dbReference type="NCBI Taxonomy" id="1961"/>
    <lineage>
        <taxon>Bacteria</taxon>
        <taxon>Bacillati</taxon>
        <taxon>Actinomycetota</taxon>
        <taxon>Actinomycetes</taxon>
        <taxon>Kitasatosporales</taxon>
        <taxon>Streptomycetaceae</taxon>
        <taxon>Streptomyces</taxon>
    </lineage>
</organism>
<dbReference type="GeneID" id="86952648"/>
<evidence type="ECO:0000313" key="2">
    <source>
        <dbReference type="EMBL" id="GHI13894.1"/>
    </source>
</evidence>
<dbReference type="Proteomes" id="UP000660554">
    <property type="component" value="Unassembled WGS sequence"/>
</dbReference>
<dbReference type="EMBL" id="BNDV01000008">
    <property type="protein sequence ID" value="GHI13894.1"/>
    <property type="molecule type" value="Genomic_DNA"/>
</dbReference>
<feature type="compositionally biased region" description="Gly residues" evidence="1">
    <location>
        <begin position="56"/>
        <end position="70"/>
    </location>
</feature>
<proteinExistence type="predicted"/>
<accession>A0ABQ3NME3</accession>
<gene>
    <name evidence="2" type="ORF">Scinn_33570</name>
</gene>
<name>A0ABQ3NME3_STRVG</name>
<comment type="caution">
    <text evidence="2">The sequence shown here is derived from an EMBL/GenBank/DDBJ whole genome shotgun (WGS) entry which is preliminary data.</text>
</comment>
<dbReference type="RefSeq" id="WP_125539527.1">
    <property type="nucleotide sequence ID" value="NZ_BMRU01000036.1"/>
</dbReference>
<evidence type="ECO:0000313" key="3">
    <source>
        <dbReference type="Proteomes" id="UP000660554"/>
    </source>
</evidence>
<reference evidence="3" key="1">
    <citation type="submission" date="2020-09" db="EMBL/GenBank/DDBJ databases">
        <title>Whole genome shotgun sequence of Streptomyces cinnamonensis NBRC 15873.</title>
        <authorList>
            <person name="Komaki H."/>
            <person name="Tamura T."/>
        </authorList>
    </citation>
    <scope>NUCLEOTIDE SEQUENCE [LARGE SCALE GENOMIC DNA]</scope>
    <source>
        <strain evidence="3">NBRC 15873</strain>
    </source>
</reference>